<feature type="domain" description="Glycosyltransferase 2-like" evidence="2">
    <location>
        <begin position="7"/>
        <end position="157"/>
    </location>
</feature>
<dbReference type="eggNOG" id="COG1216">
    <property type="taxonomic scope" value="Bacteria"/>
</dbReference>
<dbReference type="InterPro" id="IPR029044">
    <property type="entry name" value="Nucleotide-diphossugar_trans"/>
</dbReference>
<dbReference type="HOGENOM" id="CLU_025996_21_0_6"/>
<dbReference type="PANTHER" id="PTHR43685">
    <property type="entry name" value="GLYCOSYLTRANSFERASE"/>
    <property type="match status" value="1"/>
</dbReference>
<dbReference type="KEGG" id="palk:PSAKL28_13950"/>
<dbReference type="SUPFAM" id="SSF53448">
    <property type="entry name" value="Nucleotide-diphospho-sugar transferases"/>
    <property type="match status" value="1"/>
</dbReference>
<organism evidence="3 4">
    <name type="scientific">Pseudomonas alkylphenolica</name>
    <dbReference type="NCBI Taxonomy" id="237609"/>
    <lineage>
        <taxon>Bacteria</taxon>
        <taxon>Pseudomonadati</taxon>
        <taxon>Pseudomonadota</taxon>
        <taxon>Gammaproteobacteria</taxon>
        <taxon>Pseudomonadales</taxon>
        <taxon>Pseudomonadaceae</taxon>
        <taxon>Pseudomonas</taxon>
    </lineage>
</organism>
<keyword evidence="1" id="KW-0997">Cell inner membrane</keyword>
<dbReference type="Gene3D" id="3.90.550.10">
    <property type="entry name" value="Spore Coat Polysaccharide Biosynthesis Protein SpsA, Chain A"/>
    <property type="match status" value="1"/>
</dbReference>
<evidence type="ECO:0000313" key="4">
    <source>
        <dbReference type="Proteomes" id="UP000028931"/>
    </source>
</evidence>
<dbReference type="OrthoDB" id="8742915at2"/>
<dbReference type="RefSeq" id="WP_038608335.1">
    <property type="nucleotide sequence ID" value="NZ_CP009048.1"/>
</dbReference>
<proteinExistence type="predicted"/>
<gene>
    <name evidence="3" type="ORF">PSAKL28_13950</name>
</gene>
<evidence type="ECO:0000259" key="2">
    <source>
        <dbReference type="Pfam" id="PF00535"/>
    </source>
</evidence>
<dbReference type="GO" id="GO:0016740">
    <property type="term" value="F:transferase activity"/>
    <property type="evidence" value="ECO:0007669"/>
    <property type="project" value="UniProtKB-KW"/>
</dbReference>
<keyword evidence="3" id="KW-0808">Transferase</keyword>
<keyword evidence="1" id="KW-0472">Membrane</keyword>
<dbReference type="PANTHER" id="PTHR43685:SF11">
    <property type="entry name" value="GLYCOSYLTRANSFERASE TAGX-RELATED"/>
    <property type="match status" value="1"/>
</dbReference>
<sequence length="252" mass="28750">MSPPLVTIAVPSYNQGQFLDAALSSIFSSDVPVEVFIADGGSRDNSVEIIKRWESKLSGWRSHSDSGQAAAINECIAKGTAPYVCWLNSDDYFLEGGLRALLNALDAVPGAPAAYGRALNIRERDGKRSPVWVEAFSERRLAQRCIVSQPATLMRRSAWEQVCGLQPDFHMAMDYDLWWRLYKACGELQFVDEWIAVNREHCDTKTSTQRVAHYCEAMAVVRQYHGRVPLKWWLYQPYSVWFKAIKNRFEKY</sequence>
<dbReference type="EMBL" id="CP009048">
    <property type="protein sequence ID" value="AIL60621.1"/>
    <property type="molecule type" value="Genomic_DNA"/>
</dbReference>
<dbReference type="InterPro" id="IPR001173">
    <property type="entry name" value="Glyco_trans_2-like"/>
</dbReference>
<protein>
    <submittedName>
        <fullName evidence="3">Glycosyltransferase</fullName>
    </submittedName>
</protein>
<evidence type="ECO:0000256" key="1">
    <source>
        <dbReference type="ARBA" id="ARBA00022519"/>
    </source>
</evidence>
<dbReference type="AlphaFoldDB" id="A0A077FB81"/>
<name>A0A077FB81_9PSED</name>
<dbReference type="Pfam" id="PF00535">
    <property type="entry name" value="Glycos_transf_2"/>
    <property type="match status" value="1"/>
</dbReference>
<evidence type="ECO:0000313" key="3">
    <source>
        <dbReference type="EMBL" id="AIL60621.1"/>
    </source>
</evidence>
<dbReference type="Proteomes" id="UP000028931">
    <property type="component" value="Chromosome"/>
</dbReference>
<dbReference type="InterPro" id="IPR050834">
    <property type="entry name" value="Glycosyltransf_2"/>
</dbReference>
<reference evidence="3 4" key="1">
    <citation type="submission" date="2014-07" db="EMBL/GenBank/DDBJ databases">
        <authorList>
            <person name="Lee K."/>
            <person name="Lim J.Y."/>
            <person name="Hwang I."/>
        </authorList>
    </citation>
    <scope>NUCLEOTIDE SEQUENCE [LARGE SCALE GENOMIC DNA]</scope>
    <source>
        <strain evidence="3 4">KL28</strain>
    </source>
</reference>
<accession>A0A077FB81</accession>
<keyword evidence="1" id="KW-1003">Cell membrane</keyword>